<dbReference type="Proteomes" id="UP000277300">
    <property type="component" value="Unassembled WGS sequence"/>
</dbReference>
<gene>
    <name evidence="3" type="ORF">BBJ29_005335</name>
    <name evidence="2" type="ORF">BBP00_00007592</name>
</gene>
<evidence type="ECO:0000313" key="4">
    <source>
        <dbReference type="Proteomes" id="UP000277300"/>
    </source>
</evidence>
<comment type="caution">
    <text evidence="2">The sequence shown here is derived from an EMBL/GenBank/DDBJ whole genome shotgun (WGS) entry which is preliminary data.</text>
</comment>
<dbReference type="OrthoDB" id="125363at2759"/>
<accession>A0A3F2RHQ0</accession>
<dbReference type="EMBL" id="MBAD02000129">
    <property type="protein sequence ID" value="RLN71190.1"/>
    <property type="molecule type" value="Genomic_DNA"/>
</dbReference>
<sequence length="356" mass="38396">MQATPSSALRLRLLEPSVGVVSGGTRVIIHGVGFRPPPHSLVVRFRVNLEDPDDHTEGIDASGRANLAPPQPSTVDVNGRFHLETQLECIVPNFELQAKRAIAARTSLAASSASVNSAPQLVPLSVEILLNGGELHSNILIFRLHQPLEVQRVSPQSVLMASPAVTMTSTLNILKLPGPTLSRTTIRVGQKPLEILEDMSVLPVYVRVKQVSERTGAVSEQTREGRWKLAPVGVYEVEFDAVTLGFGAATVELSLNRVEFFRCKVEAPPEAHGYRVHRDVSLSAVEPPCINVTSGHVTEVRLLGDGFVDTGDLVVALSQKELPVEQEKASGSVVKTGNVSPKEVQVAELNATFYVP</sequence>
<reference evidence="4 5" key="1">
    <citation type="submission" date="2018-07" db="EMBL/GenBank/DDBJ databases">
        <title>Genome sequencing of oomycete isolates from Chile give support for New Zealand origin for Phytophthora kernoviae and make available the first Nothophytophthora sp. genome.</title>
        <authorList>
            <person name="Studholme D.J."/>
            <person name="Sanfuentes E."/>
            <person name="Panda P."/>
            <person name="Hill R."/>
            <person name="Sambles C."/>
            <person name="Grant M."/>
            <person name="Williams N.M."/>
            <person name="Mcdougal R.L."/>
        </authorList>
    </citation>
    <scope>NUCLEOTIDE SEQUENCE [LARGE SCALE GENOMIC DNA]</scope>
    <source>
        <strain evidence="2">Chile6</strain>
        <strain evidence="3">Chile7</strain>
    </source>
</reference>
<organism evidence="2 4">
    <name type="scientific">Phytophthora kernoviae</name>
    <dbReference type="NCBI Taxonomy" id="325452"/>
    <lineage>
        <taxon>Eukaryota</taxon>
        <taxon>Sar</taxon>
        <taxon>Stramenopiles</taxon>
        <taxon>Oomycota</taxon>
        <taxon>Peronosporomycetes</taxon>
        <taxon>Peronosporales</taxon>
        <taxon>Peronosporaceae</taxon>
        <taxon>Phytophthora</taxon>
    </lineage>
</organism>
<proteinExistence type="predicted"/>
<evidence type="ECO:0000313" key="2">
    <source>
        <dbReference type="EMBL" id="RLN57261.1"/>
    </source>
</evidence>
<name>A0A3F2RHQ0_9STRA</name>
<evidence type="ECO:0000313" key="5">
    <source>
        <dbReference type="Proteomes" id="UP000284657"/>
    </source>
</evidence>
<evidence type="ECO:0000256" key="1">
    <source>
        <dbReference type="SAM" id="MobiDB-lite"/>
    </source>
</evidence>
<dbReference type="EMBL" id="MBDO02000317">
    <property type="protein sequence ID" value="RLN57261.1"/>
    <property type="molecule type" value="Genomic_DNA"/>
</dbReference>
<evidence type="ECO:0000313" key="3">
    <source>
        <dbReference type="EMBL" id="RLN71190.1"/>
    </source>
</evidence>
<protein>
    <recommendedName>
        <fullName evidence="6">IPT/TIG domain-containing protein</fullName>
    </recommendedName>
</protein>
<dbReference type="AlphaFoldDB" id="A0A3F2RHQ0"/>
<feature type="region of interest" description="Disordered" evidence="1">
    <location>
        <begin position="53"/>
        <end position="72"/>
    </location>
</feature>
<dbReference type="Proteomes" id="UP000284657">
    <property type="component" value="Unassembled WGS sequence"/>
</dbReference>
<evidence type="ECO:0008006" key="6">
    <source>
        <dbReference type="Google" id="ProtNLM"/>
    </source>
</evidence>